<evidence type="ECO:0000256" key="11">
    <source>
        <dbReference type="ARBA" id="ARBA00025198"/>
    </source>
</evidence>
<dbReference type="CDD" id="cd06503">
    <property type="entry name" value="ATP-synt_Fo_b"/>
    <property type="match status" value="1"/>
</dbReference>
<keyword evidence="8 15" id="KW-0406">Ion transport</keyword>
<dbReference type="AlphaFoldDB" id="A0A098LRY6"/>
<gene>
    <name evidence="15" type="primary">atpF</name>
    <name evidence="18" type="ORF">JCM19538_2136</name>
</gene>
<evidence type="ECO:0000256" key="14">
    <source>
        <dbReference type="ARBA" id="ARBA00037847"/>
    </source>
</evidence>
<dbReference type="EMBL" id="BBNY01000005">
    <property type="protein sequence ID" value="GAL89147.1"/>
    <property type="molecule type" value="Genomic_DNA"/>
</dbReference>
<dbReference type="RefSeq" id="WP_042240055.1">
    <property type="nucleotide sequence ID" value="NZ_BBNR01000001.1"/>
</dbReference>
<evidence type="ECO:0000256" key="17">
    <source>
        <dbReference type="SAM" id="Coils"/>
    </source>
</evidence>
<comment type="caution">
    <text evidence="18">The sequence shown here is derived from an EMBL/GenBank/DDBJ whole genome shotgun (WGS) entry which is preliminary data.</text>
</comment>
<dbReference type="PANTHER" id="PTHR33445">
    <property type="entry name" value="ATP SYNTHASE SUBUNIT B', CHLOROPLASTIC"/>
    <property type="match status" value="1"/>
</dbReference>
<evidence type="ECO:0000256" key="8">
    <source>
        <dbReference type="ARBA" id="ARBA00023065"/>
    </source>
</evidence>
<comment type="subunit">
    <text evidence="15">F-type ATPases have 2 components, F(1) - the catalytic core - and F(0) - the membrane proton channel. F(1) has five subunits: alpha(3), beta(3), gamma(1), delta(1), epsilon(1). F(0) has three main subunits: a(1), b(2) and c(10-14). The alpha and beta chains form an alternating ring which encloses part of the gamma chain. F(1) is attached to F(0) by a central stalk formed by the gamma and epsilon chains, while a peripheral stalk is formed by the delta and b chains.</text>
</comment>
<keyword evidence="6 15" id="KW-0375">Hydrogen ion transport</keyword>
<name>A0A098LRY6_9FLAO</name>
<comment type="subcellular location">
    <subcellularLocation>
        <location evidence="15">Cell membrane</location>
        <topology evidence="15">Single-pass membrane protein</topology>
    </subcellularLocation>
    <subcellularLocation>
        <location evidence="14">Endomembrane system</location>
        <topology evidence="14">Single-pass membrane protein</topology>
    </subcellularLocation>
</comment>
<evidence type="ECO:0000313" key="18">
    <source>
        <dbReference type="EMBL" id="GAL89147.1"/>
    </source>
</evidence>
<keyword evidence="19" id="KW-1185">Reference proteome</keyword>
<dbReference type="InterPro" id="IPR028987">
    <property type="entry name" value="ATP_synth_B-like_membr_sf"/>
</dbReference>
<keyword evidence="9 15" id="KW-0472">Membrane</keyword>
<evidence type="ECO:0000256" key="1">
    <source>
        <dbReference type="ARBA" id="ARBA00005513"/>
    </source>
</evidence>
<evidence type="ECO:0000313" key="19">
    <source>
        <dbReference type="Proteomes" id="UP000030184"/>
    </source>
</evidence>
<dbReference type="HAMAP" id="MF_01398">
    <property type="entry name" value="ATP_synth_b_bprime"/>
    <property type="match status" value="1"/>
</dbReference>
<sequence>METLLNDFSIGLFVMQTVIFLVLIFIMVKFAWKPIMNSLNDREEGIQNALDAAENAKLEMQNLQADNEKLLKEARAEREAMLKDARDMKNKMIEDAKGEAQAEASKLIAQAQASIESEKKAAIADLKSQVANLSLEIAEKVVKEELSNKGKQEKLVESLLGEATLN</sequence>
<keyword evidence="3 15" id="KW-1003">Cell membrane</keyword>
<keyword evidence="2 15" id="KW-0813">Transport</keyword>
<comment type="similarity">
    <text evidence="1 15 16">Belongs to the ATPase B chain family.</text>
</comment>
<comment type="subunit">
    <text evidence="13">F-type ATPases have 2 components, F(1) - the catalytic core - and F(0) - the membrane proton channel. F(1) has five subunits: alpha(3), beta(3), gamma(1), delta(1), epsilon(1). F(0) has four main subunits: a(1), b(2) and c(10-14). The alpha and beta chains form an alternating ring which encloses part of the gamma chain. F(1) is attached to F(0) by a central stalk formed by the gamma and epsilon chains, while a peripheral stalk is formed by the delta and b chains.</text>
</comment>
<dbReference type="NCBIfam" id="TIGR01144">
    <property type="entry name" value="ATP_synt_b"/>
    <property type="match status" value="1"/>
</dbReference>
<evidence type="ECO:0000256" key="12">
    <source>
        <dbReference type="ARBA" id="ARBA00025614"/>
    </source>
</evidence>
<comment type="function">
    <text evidence="11 15">F(1)F(0) ATP synthase produces ATP from ADP in the presence of a proton or sodium gradient. F-type ATPases consist of two structural domains, F(1) containing the extramembraneous catalytic core and F(0) containing the membrane proton channel, linked together by a central stalk and a peripheral stalk. During catalysis, ATP synthesis in the catalytic domain of F(1) is coupled via a rotary mechanism of the central stalk subunits to proton translocation.</text>
</comment>
<organism evidence="18 19">
    <name type="scientific">Jejuia pallidilutea</name>
    <dbReference type="NCBI Taxonomy" id="504487"/>
    <lineage>
        <taxon>Bacteria</taxon>
        <taxon>Pseudomonadati</taxon>
        <taxon>Bacteroidota</taxon>
        <taxon>Flavobacteriia</taxon>
        <taxon>Flavobacteriales</taxon>
        <taxon>Flavobacteriaceae</taxon>
        <taxon>Jejuia</taxon>
    </lineage>
</organism>
<dbReference type="InterPro" id="IPR002146">
    <property type="entry name" value="ATP_synth_b/b'su_bac/chlpt"/>
</dbReference>
<evidence type="ECO:0000256" key="7">
    <source>
        <dbReference type="ARBA" id="ARBA00022989"/>
    </source>
</evidence>
<evidence type="ECO:0000256" key="2">
    <source>
        <dbReference type="ARBA" id="ARBA00022448"/>
    </source>
</evidence>
<keyword evidence="17" id="KW-0175">Coiled coil</keyword>
<dbReference type="InterPro" id="IPR005864">
    <property type="entry name" value="ATP_synth_F0_bsu_bac"/>
</dbReference>
<dbReference type="Proteomes" id="UP000030184">
    <property type="component" value="Unassembled WGS sequence"/>
</dbReference>
<dbReference type="GO" id="GO:0005886">
    <property type="term" value="C:plasma membrane"/>
    <property type="evidence" value="ECO:0007669"/>
    <property type="project" value="UniProtKB-SubCell"/>
</dbReference>
<dbReference type="GO" id="GO:0045259">
    <property type="term" value="C:proton-transporting ATP synthase complex"/>
    <property type="evidence" value="ECO:0007669"/>
    <property type="project" value="UniProtKB-KW"/>
</dbReference>
<protein>
    <recommendedName>
        <fullName evidence="15">ATP synthase subunit b</fullName>
    </recommendedName>
    <alternativeName>
        <fullName evidence="15">ATP synthase F(0) sector subunit b</fullName>
    </alternativeName>
    <alternativeName>
        <fullName evidence="15">ATPase subunit I</fullName>
    </alternativeName>
    <alternativeName>
        <fullName evidence="15">F-type ATPase subunit b</fullName>
        <shortName evidence="15">F-ATPase subunit b</shortName>
    </alternativeName>
</protein>
<keyword evidence="4 15" id="KW-0138">CF(0)</keyword>
<keyword evidence="10 15" id="KW-0066">ATP synthesis</keyword>
<comment type="function">
    <text evidence="12">Component of the F(0) channel, it forms part of the peripheral stalk, linking F(1) to F(0). The b'-subunit is a diverged and duplicated form of b found in plants and photosynthetic bacteria.</text>
</comment>
<accession>A0A098LRY6</accession>
<dbReference type="SUPFAM" id="SSF81573">
    <property type="entry name" value="F1F0 ATP synthase subunit B, membrane domain"/>
    <property type="match status" value="1"/>
</dbReference>
<dbReference type="Gene3D" id="1.20.5.620">
    <property type="entry name" value="F1F0 ATP synthase subunit B, membrane domain"/>
    <property type="match status" value="1"/>
</dbReference>
<dbReference type="Pfam" id="PF00430">
    <property type="entry name" value="ATP-synt_B"/>
    <property type="match status" value="1"/>
</dbReference>
<evidence type="ECO:0000256" key="4">
    <source>
        <dbReference type="ARBA" id="ARBA00022547"/>
    </source>
</evidence>
<proteinExistence type="inferred from homology"/>
<evidence type="ECO:0000256" key="10">
    <source>
        <dbReference type="ARBA" id="ARBA00023310"/>
    </source>
</evidence>
<evidence type="ECO:0000256" key="13">
    <source>
        <dbReference type="ARBA" id="ARBA00026054"/>
    </source>
</evidence>
<dbReference type="GO" id="GO:0046933">
    <property type="term" value="F:proton-transporting ATP synthase activity, rotational mechanism"/>
    <property type="evidence" value="ECO:0007669"/>
    <property type="project" value="UniProtKB-UniRule"/>
</dbReference>
<evidence type="ECO:0000256" key="3">
    <source>
        <dbReference type="ARBA" id="ARBA00022475"/>
    </source>
</evidence>
<keyword evidence="5 15" id="KW-0812">Transmembrane</keyword>
<evidence type="ECO:0000256" key="15">
    <source>
        <dbReference type="HAMAP-Rule" id="MF_01398"/>
    </source>
</evidence>
<evidence type="ECO:0000256" key="9">
    <source>
        <dbReference type="ARBA" id="ARBA00023136"/>
    </source>
</evidence>
<evidence type="ECO:0000256" key="5">
    <source>
        <dbReference type="ARBA" id="ARBA00022692"/>
    </source>
</evidence>
<dbReference type="GO" id="GO:0046961">
    <property type="term" value="F:proton-transporting ATPase activity, rotational mechanism"/>
    <property type="evidence" value="ECO:0007669"/>
    <property type="project" value="TreeGrafter"/>
</dbReference>
<dbReference type="OrthoDB" id="9795289at2"/>
<evidence type="ECO:0000256" key="6">
    <source>
        <dbReference type="ARBA" id="ARBA00022781"/>
    </source>
</evidence>
<dbReference type="PANTHER" id="PTHR33445:SF1">
    <property type="entry name" value="ATP SYNTHASE SUBUNIT B"/>
    <property type="match status" value="1"/>
</dbReference>
<keyword evidence="7 15" id="KW-1133">Transmembrane helix</keyword>
<dbReference type="InterPro" id="IPR050059">
    <property type="entry name" value="ATP_synthase_B_chain"/>
</dbReference>
<reference evidence="19" key="1">
    <citation type="journal article" date="2014" name="Genome Announc.">
        <title>Draft Genome Sequence of Marine Flavobacterium Jejuia pallidilutea Strain 11shimoA1 and Pigmentation Mutants.</title>
        <authorList>
            <person name="Takatani N."/>
            <person name="Nakanishi M."/>
            <person name="Meirelles P."/>
            <person name="Mino S."/>
            <person name="Suda W."/>
            <person name="Oshima K."/>
            <person name="Hattori M."/>
            <person name="Ohkuma M."/>
            <person name="Hosokawa M."/>
            <person name="Miyashita K."/>
            <person name="Thompson F.L."/>
            <person name="Niwa A."/>
            <person name="Sawabe T."/>
            <person name="Sawabe T."/>
        </authorList>
    </citation>
    <scope>NUCLEOTIDE SEQUENCE [LARGE SCALE GENOMIC DNA]</scope>
    <source>
        <strain evidence="19">JCM 19538</strain>
    </source>
</reference>
<feature type="transmembrane region" description="Helical" evidence="15">
    <location>
        <begin position="12"/>
        <end position="32"/>
    </location>
</feature>
<evidence type="ECO:0000256" key="16">
    <source>
        <dbReference type="RuleBase" id="RU003848"/>
    </source>
</evidence>
<dbReference type="GO" id="GO:0012505">
    <property type="term" value="C:endomembrane system"/>
    <property type="evidence" value="ECO:0007669"/>
    <property type="project" value="UniProtKB-SubCell"/>
</dbReference>
<dbReference type="NCBIfam" id="NF011041">
    <property type="entry name" value="PRK14471.1"/>
    <property type="match status" value="1"/>
</dbReference>
<feature type="coiled-coil region" evidence="17">
    <location>
        <begin position="36"/>
        <end position="91"/>
    </location>
</feature>